<dbReference type="InterPro" id="IPR011006">
    <property type="entry name" value="CheY-like_superfamily"/>
</dbReference>
<dbReference type="InterPro" id="IPR039420">
    <property type="entry name" value="WalR-like"/>
</dbReference>
<dbReference type="Pfam" id="PF00196">
    <property type="entry name" value="GerE"/>
    <property type="match status" value="1"/>
</dbReference>
<dbReference type="PROSITE" id="PS50043">
    <property type="entry name" value="HTH_LUXR_2"/>
    <property type="match status" value="1"/>
</dbReference>
<evidence type="ECO:0000256" key="2">
    <source>
        <dbReference type="ARBA" id="ARBA00023015"/>
    </source>
</evidence>
<dbReference type="SMART" id="SM00421">
    <property type="entry name" value="HTH_LUXR"/>
    <property type="match status" value="1"/>
</dbReference>
<proteinExistence type="predicted"/>
<evidence type="ECO:0000259" key="7">
    <source>
        <dbReference type="PROSITE" id="PS50043"/>
    </source>
</evidence>
<keyword evidence="3" id="KW-0238">DNA-binding</keyword>
<name>A0ABN1ZIP0_9ACTN</name>
<evidence type="ECO:0000259" key="8">
    <source>
        <dbReference type="PROSITE" id="PS50110"/>
    </source>
</evidence>
<dbReference type="SUPFAM" id="SSF52172">
    <property type="entry name" value="CheY-like"/>
    <property type="match status" value="1"/>
</dbReference>
<dbReference type="EMBL" id="BAAAQD010000001">
    <property type="protein sequence ID" value="GAA1499784.1"/>
    <property type="molecule type" value="Genomic_DNA"/>
</dbReference>
<evidence type="ECO:0000313" key="9">
    <source>
        <dbReference type="EMBL" id="GAA1499784.1"/>
    </source>
</evidence>
<gene>
    <name evidence="9" type="ORF">GCM10009827_003460</name>
</gene>
<reference evidence="9 10" key="1">
    <citation type="journal article" date="2019" name="Int. J. Syst. Evol. Microbiol.">
        <title>The Global Catalogue of Microorganisms (GCM) 10K type strain sequencing project: providing services to taxonomists for standard genome sequencing and annotation.</title>
        <authorList>
            <consortium name="The Broad Institute Genomics Platform"/>
            <consortium name="The Broad Institute Genome Sequencing Center for Infectious Disease"/>
            <person name="Wu L."/>
            <person name="Ma J."/>
        </authorList>
    </citation>
    <scope>NUCLEOTIDE SEQUENCE [LARGE SCALE GENOMIC DNA]</scope>
    <source>
        <strain evidence="9 10">JCM 15933</strain>
    </source>
</reference>
<dbReference type="PANTHER" id="PTHR43214">
    <property type="entry name" value="TWO-COMPONENT RESPONSE REGULATOR"/>
    <property type="match status" value="1"/>
</dbReference>
<keyword evidence="1 5" id="KW-0597">Phosphoprotein</keyword>
<keyword evidence="4" id="KW-0804">Transcription</keyword>
<accession>A0ABN1ZIP0</accession>
<organism evidence="9 10">
    <name type="scientific">Dactylosporangium maewongense</name>
    <dbReference type="NCBI Taxonomy" id="634393"/>
    <lineage>
        <taxon>Bacteria</taxon>
        <taxon>Bacillati</taxon>
        <taxon>Actinomycetota</taxon>
        <taxon>Actinomycetes</taxon>
        <taxon>Micromonosporales</taxon>
        <taxon>Micromonosporaceae</taxon>
        <taxon>Dactylosporangium</taxon>
    </lineage>
</organism>
<evidence type="ECO:0000256" key="6">
    <source>
        <dbReference type="SAM" id="MobiDB-lite"/>
    </source>
</evidence>
<dbReference type="PANTHER" id="PTHR43214:SF24">
    <property type="entry name" value="TRANSCRIPTIONAL REGULATORY PROTEIN NARL-RELATED"/>
    <property type="match status" value="1"/>
</dbReference>
<evidence type="ECO:0000256" key="4">
    <source>
        <dbReference type="ARBA" id="ARBA00023163"/>
    </source>
</evidence>
<feature type="domain" description="HTH luxR-type" evidence="7">
    <location>
        <begin position="177"/>
        <end position="242"/>
    </location>
</feature>
<dbReference type="Gene3D" id="3.40.50.2300">
    <property type="match status" value="1"/>
</dbReference>
<dbReference type="InterPro" id="IPR000792">
    <property type="entry name" value="Tscrpt_reg_LuxR_C"/>
</dbReference>
<dbReference type="PRINTS" id="PR00038">
    <property type="entry name" value="HTHLUXR"/>
</dbReference>
<dbReference type="Proteomes" id="UP001501470">
    <property type="component" value="Unassembled WGS sequence"/>
</dbReference>
<feature type="modified residue" description="4-aspartylphosphate" evidence="5">
    <location>
        <position position="84"/>
    </location>
</feature>
<protein>
    <submittedName>
        <fullName evidence="9">Response regulator transcription factor</fullName>
    </submittedName>
</protein>
<evidence type="ECO:0000256" key="3">
    <source>
        <dbReference type="ARBA" id="ARBA00023125"/>
    </source>
</evidence>
<dbReference type="SMART" id="SM00448">
    <property type="entry name" value="REC"/>
    <property type="match status" value="1"/>
</dbReference>
<dbReference type="Pfam" id="PF00072">
    <property type="entry name" value="Response_reg"/>
    <property type="match status" value="1"/>
</dbReference>
<dbReference type="PROSITE" id="PS50110">
    <property type="entry name" value="RESPONSE_REGULATORY"/>
    <property type="match status" value="1"/>
</dbReference>
<dbReference type="SUPFAM" id="SSF46894">
    <property type="entry name" value="C-terminal effector domain of the bipartite response regulators"/>
    <property type="match status" value="1"/>
</dbReference>
<dbReference type="PROSITE" id="PS00622">
    <property type="entry name" value="HTH_LUXR_1"/>
    <property type="match status" value="1"/>
</dbReference>
<dbReference type="InterPro" id="IPR001789">
    <property type="entry name" value="Sig_transdc_resp-reg_receiver"/>
</dbReference>
<evidence type="ECO:0000256" key="5">
    <source>
        <dbReference type="PROSITE-ProRule" id="PRU00169"/>
    </source>
</evidence>
<dbReference type="CDD" id="cd17535">
    <property type="entry name" value="REC_NarL-like"/>
    <property type="match status" value="1"/>
</dbReference>
<feature type="domain" description="Response regulatory" evidence="8">
    <location>
        <begin position="33"/>
        <end position="149"/>
    </location>
</feature>
<sequence>MNTVLVTDGGDGHRRPGRRRGRGAAAEGVGVITVLVADDHALIRSGLSAMLGAQPDLTVVGEATDGAEAVRLAGALAPDVVMMDIRMPVMDGIEATRRIRQRQDGPRVLVLTTFDLDGYVYEALRAGAAGFLLKDAPPGQLAEAVRTVAAGDALLAPAVTRRLIDRFLRVPPAGTAAALAADRLTERELEVLQLVARGLSNAEIAAALHLSEATVKTHVSRVLTKLDLRDRVQAVVHAYEHGLVTPGGP</sequence>
<comment type="caution">
    <text evidence="9">The sequence shown here is derived from an EMBL/GenBank/DDBJ whole genome shotgun (WGS) entry which is preliminary data.</text>
</comment>
<dbReference type="InterPro" id="IPR058245">
    <property type="entry name" value="NreC/VraR/RcsB-like_REC"/>
</dbReference>
<evidence type="ECO:0000256" key="1">
    <source>
        <dbReference type="ARBA" id="ARBA00022553"/>
    </source>
</evidence>
<evidence type="ECO:0000313" key="10">
    <source>
        <dbReference type="Proteomes" id="UP001501470"/>
    </source>
</evidence>
<feature type="region of interest" description="Disordered" evidence="6">
    <location>
        <begin position="1"/>
        <end position="22"/>
    </location>
</feature>
<keyword evidence="2" id="KW-0805">Transcription regulation</keyword>
<dbReference type="CDD" id="cd06170">
    <property type="entry name" value="LuxR_C_like"/>
    <property type="match status" value="1"/>
</dbReference>
<dbReference type="InterPro" id="IPR016032">
    <property type="entry name" value="Sig_transdc_resp-reg_C-effctor"/>
</dbReference>
<keyword evidence="10" id="KW-1185">Reference proteome</keyword>